<evidence type="ECO:0000256" key="1">
    <source>
        <dbReference type="ARBA" id="ARBA00004123"/>
    </source>
</evidence>
<gene>
    <name evidence="7" type="ORF">M9Y10_034297</name>
</gene>
<evidence type="ECO:0000256" key="4">
    <source>
        <dbReference type="ARBA" id="ARBA00023187"/>
    </source>
</evidence>
<comment type="caution">
    <text evidence="7">The sequence shown here is derived from an EMBL/GenBank/DDBJ whole genome shotgun (WGS) entry which is preliminary data.</text>
</comment>
<evidence type="ECO:0000256" key="6">
    <source>
        <dbReference type="PIRNR" id="PIRNR017199"/>
    </source>
</evidence>
<evidence type="ECO:0000256" key="2">
    <source>
        <dbReference type="ARBA" id="ARBA00008241"/>
    </source>
</evidence>
<dbReference type="PIRSF" id="PIRSF017199">
    <property type="entry name" value="mRNA_splic_U5"/>
    <property type="match status" value="1"/>
</dbReference>
<dbReference type="PANTHER" id="PTHR12052">
    <property type="entry name" value="THIOREDOXIN-LIKE PROTEN 4A, 4B"/>
    <property type="match status" value="1"/>
</dbReference>
<dbReference type="Pfam" id="PF02966">
    <property type="entry name" value="DIM1"/>
    <property type="match status" value="1"/>
</dbReference>
<organism evidence="7 8">
    <name type="scientific">Tritrichomonas musculus</name>
    <dbReference type="NCBI Taxonomy" id="1915356"/>
    <lineage>
        <taxon>Eukaryota</taxon>
        <taxon>Metamonada</taxon>
        <taxon>Parabasalia</taxon>
        <taxon>Tritrichomonadida</taxon>
        <taxon>Tritrichomonadidae</taxon>
        <taxon>Tritrichomonas</taxon>
    </lineage>
</organism>
<dbReference type="InterPro" id="IPR004123">
    <property type="entry name" value="Dim1"/>
</dbReference>
<dbReference type="Proteomes" id="UP001470230">
    <property type="component" value="Unassembled WGS sequence"/>
</dbReference>
<dbReference type="SMART" id="SM01410">
    <property type="entry name" value="DIM1"/>
    <property type="match status" value="1"/>
</dbReference>
<dbReference type="SUPFAM" id="SSF52833">
    <property type="entry name" value="Thioredoxin-like"/>
    <property type="match status" value="1"/>
</dbReference>
<accession>A0ABR2KGH9</accession>
<evidence type="ECO:0000256" key="5">
    <source>
        <dbReference type="ARBA" id="ARBA00023242"/>
    </source>
</evidence>
<keyword evidence="5 6" id="KW-0539">Nucleus</keyword>
<reference evidence="7 8" key="1">
    <citation type="submission" date="2024-04" db="EMBL/GenBank/DDBJ databases">
        <title>Tritrichomonas musculus Genome.</title>
        <authorList>
            <person name="Alves-Ferreira E."/>
            <person name="Grigg M."/>
            <person name="Lorenzi H."/>
            <person name="Galac M."/>
        </authorList>
    </citation>
    <scope>NUCLEOTIDE SEQUENCE [LARGE SCALE GENOMIC DNA]</scope>
    <source>
        <strain evidence="7 8">EAF2021</strain>
    </source>
</reference>
<keyword evidence="4 6" id="KW-0508">mRNA splicing</keyword>
<dbReference type="EMBL" id="JAPFFF010000005">
    <property type="protein sequence ID" value="KAK8889547.1"/>
    <property type="molecule type" value="Genomic_DNA"/>
</dbReference>
<comment type="subcellular location">
    <subcellularLocation>
        <location evidence="1 6">Nucleus</location>
    </subcellularLocation>
</comment>
<name>A0ABR2KGH9_9EUKA</name>
<dbReference type="PANTHER" id="PTHR12052:SF5">
    <property type="entry name" value="THIOREDOXIN-LIKE PROTEIN 4A"/>
    <property type="match status" value="1"/>
</dbReference>
<evidence type="ECO:0000313" key="8">
    <source>
        <dbReference type="Proteomes" id="UP001470230"/>
    </source>
</evidence>
<proteinExistence type="inferred from homology"/>
<comment type="similarity">
    <text evidence="2 6">Belongs to the DIM1 family.</text>
</comment>
<evidence type="ECO:0000256" key="3">
    <source>
        <dbReference type="ARBA" id="ARBA00022664"/>
    </source>
</evidence>
<dbReference type="Gene3D" id="3.40.30.10">
    <property type="entry name" value="Glutaredoxin"/>
    <property type="match status" value="1"/>
</dbReference>
<sequence length="146" mass="17079">MSFLLTHLHTGWDVDQAIVWEKDKIVIVRFGHDNDPMCMKMDDMLANCAELLKKFAIIYVVDITEVPYYNEMYELTDPCNVMFFFRNKLIQVDFGTGENNKMNFLMDTKQEFLDIVELVFRGASRGSSIVKSIRNYSRSLPDDKRS</sequence>
<keyword evidence="3 6" id="KW-0507">mRNA processing</keyword>
<protein>
    <submittedName>
        <fullName evidence="7">U4/U6-U5 snRNP complex subunit dib1</fullName>
    </submittedName>
</protein>
<dbReference type="CDD" id="cd02954">
    <property type="entry name" value="DIM1"/>
    <property type="match status" value="1"/>
</dbReference>
<dbReference type="InterPro" id="IPR036249">
    <property type="entry name" value="Thioredoxin-like_sf"/>
</dbReference>
<evidence type="ECO:0000313" key="7">
    <source>
        <dbReference type="EMBL" id="KAK8889547.1"/>
    </source>
</evidence>
<keyword evidence="8" id="KW-1185">Reference proteome</keyword>